<dbReference type="EMBL" id="JBJUIK010000001">
    <property type="protein sequence ID" value="KAL3538094.1"/>
    <property type="molecule type" value="Genomic_DNA"/>
</dbReference>
<feature type="region of interest" description="Disordered" evidence="1">
    <location>
        <begin position="78"/>
        <end position="101"/>
    </location>
</feature>
<comment type="caution">
    <text evidence="2">The sequence shown here is derived from an EMBL/GenBank/DDBJ whole genome shotgun (WGS) entry which is preliminary data.</text>
</comment>
<gene>
    <name evidence="2" type="ORF">ACH5RR_001460</name>
</gene>
<accession>A0ABD3B3K1</accession>
<evidence type="ECO:0000256" key="1">
    <source>
        <dbReference type="SAM" id="MobiDB-lite"/>
    </source>
</evidence>
<dbReference type="Proteomes" id="UP001630127">
    <property type="component" value="Unassembled WGS sequence"/>
</dbReference>
<protein>
    <submittedName>
        <fullName evidence="2">Uncharacterized protein</fullName>
    </submittedName>
</protein>
<organism evidence="2 3">
    <name type="scientific">Cinchona calisaya</name>
    <dbReference type="NCBI Taxonomy" id="153742"/>
    <lineage>
        <taxon>Eukaryota</taxon>
        <taxon>Viridiplantae</taxon>
        <taxon>Streptophyta</taxon>
        <taxon>Embryophyta</taxon>
        <taxon>Tracheophyta</taxon>
        <taxon>Spermatophyta</taxon>
        <taxon>Magnoliopsida</taxon>
        <taxon>eudicotyledons</taxon>
        <taxon>Gunneridae</taxon>
        <taxon>Pentapetalae</taxon>
        <taxon>asterids</taxon>
        <taxon>lamiids</taxon>
        <taxon>Gentianales</taxon>
        <taxon>Rubiaceae</taxon>
        <taxon>Cinchonoideae</taxon>
        <taxon>Cinchoneae</taxon>
        <taxon>Cinchona</taxon>
    </lineage>
</organism>
<evidence type="ECO:0000313" key="3">
    <source>
        <dbReference type="Proteomes" id="UP001630127"/>
    </source>
</evidence>
<keyword evidence="3" id="KW-1185">Reference proteome</keyword>
<proteinExistence type="predicted"/>
<evidence type="ECO:0000313" key="2">
    <source>
        <dbReference type="EMBL" id="KAL3538094.1"/>
    </source>
</evidence>
<sequence>MLKQKPRMVVAEYSHQFHILGSYALTIIVRYEAPWFYWTYRSELAVPPTQSVMPPARPSIRPLVPFRTYPALGVAGPSHAIRKKKKRPIPLSAALPRPSFS</sequence>
<name>A0ABD3B3K1_9GENT</name>
<dbReference type="AlphaFoldDB" id="A0ABD3B3K1"/>
<reference evidence="2 3" key="1">
    <citation type="submission" date="2024-11" db="EMBL/GenBank/DDBJ databases">
        <title>A near-complete genome assembly of Cinchona calisaya.</title>
        <authorList>
            <person name="Lian D.C."/>
            <person name="Zhao X.W."/>
            <person name="Wei L."/>
        </authorList>
    </citation>
    <scope>NUCLEOTIDE SEQUENCE [LARGE SCALE GENOMIC DNA]</scope>
    <source>
        <tissue evidence="2">Nenye</tissue>
    </source>
</reference>